<evidence type="ECO:0000256" key="1">
    <source>
        <dbReference type="ARBA" id="ARBA00010055"/>
    </source>
</evidence>
<dbReference type="PANTHER" id="PTHR11249">
    <property type="entry name" value="GLIAL FACTOR NATURATION FACTOR"/>
    <property type="match status" value="1"/>
</dbReference>
<dbReference type="PANTHER" id="PTHR11249:SF2">
    <property type="entry name" value="GLIA MATURATION FACTOR"/>
    <property type="match status" value="1"/>
</dbReference>
<dbReference type="GO" id="GO:0034316">
    <property type="term" value="P:negative regulation of Arp2/3 complex-mediated actin nucleation"/>
    <property type="evidence" value="ECO:0007669"/>
    <property type="project" value="TreeGrafter"/>
</dbReference>
<evidence type="ECO:0000313" key="3">
    <source>
        <dbReference type="EMBL" id="CEP23706.1"/>
    </source>
</evidence>
<dbReference type="GO" id="GO:0003779">
    <property type="term" value="F:actin binding"/>
    <property type="evidence" value="ECO:0007669"/>
    <property type="project" value="InterPro"/>
</dbReference>
<feature type="domain" description="ADF-H" evidence="2">
    <location>
        <begin position="22"/>
        <end position="143"/>
    </location>
</feature>
<dbReference type="GO" id="GO:0071846">
    <property type="term" value="P:actin filament debranching"/>
    <property type="evidence" value="ECO:0007669"/>
    <property type="project" value="InterPro"/>
</dbReference>
<reference evidence="4" key="1">
    <citation type="journal article" date="2015" name="J. Biotechnol.">
        <title>The structure of the Cyberlindnera jadinii genome and its relation to Candida utilis analyzed by the occurrence of single nucleotide polymorphisms.</title>
        <authorList>
            <person name="Rupp O."/>
            <person name="Brinkrolf K."/>
            <person name="Buerth C."/>
            <person name="Kunigo M."/>
            <person name="Schneider J."/>
            <person name="Jaenicke S."/>
            <person name="Goesmann A."/>
            <person name="Puehler A."/>
            <person name="Jaeger K.-E."/>
            <person name="Ernst J.F."/>
        </authorList>
    </citation>
    <scope>NUCLEOTIDE SEQUENCE [LARGE SCALE GENOMIC DNA]</scope>
    <source>
        <strain evidence="4">ATCC 18201 / CBS 1600 / BCRC 20928 / JCM 3617 / NBRC 0987 / NRRL Y-1542</strain>
    </source>
</reference>
<dbReference type="AlphaFoldDB" id="A0A0H5C6K3"/>
<dbReference type="EMBL" id="CDQK01000005">
    <property type="protein sequence ID" value="CEP23706.1"/>
    <property type="molecule type" value="Genomic_DNA"/>
</dbReference>
<dbReference type="Pfam" id="PF00241">
    <property type="entry name" value="Cofilin_ADF"/>
    <property type="match status" value="1"/>
</dbReference>
<dbReference type="SUPFAM" id="SSF55753">
    <property type="entry name" value="Actin depolymerizing proteins"/>
    <property type="match status" value="1"/>
</dbReference>
<dbReference type="InterPro" id="IPR029006">
    <property type="entry name" value="ADF-H/Gelsolin-like_dom_sf"/>
</dbReference>
<protein>
    <recommendedName>
        <fullName evidence="2">ADF-H domain-containing protein</fullName>
    </recommendedName>
</protein>
<dbReference type="InterPro" id="IPR002108">
    <property type="entry name" value="ADF-H"/>
</dbReference>
<dbReference type="PROSITE" id="PS51263">
    <property type="entry name" value="ADF_H"/>
    <property type="match status" value="1"/>
</dbReference>
<evidence type="ECO:0000313" key="4">
    <source>
        <dbReference type="Proteomes" id="UP000038830"/>
    </source>
</evidence>
<evidence type="ECO:0000259" key="2">
    <source>
        <dbReference type="PROSITE" id="PS51263"/>
    </source>
</evidence>
<proteinExistence type="inferred from homology"/>
<gene>
    <name evidence="3" type="primary">CTA1</name>
    <name evidence="3" type="ORF">BN1211_4352</name>
</gene>
<name>A0A0H5C6K3_CYBJN</name>
<dbReference type="GO" id="GO:0030479">
    <property type="term" value="C:actin cortical patch"/>
    <property type="evidence" value="ECO:0007669"/>
    <property type="project" value="TreeGrafter"/>
</dbReference>
<accession>A0A0H5C6K3</accession>
<dbReference type="InterPro" id="IPR011171">
    <property type="entry name" value="GMF"/>
</dbReference>
<dbReference type="Proteomes" id="UP000038830">
    <property type="component" value="Unassembled WGS sequence"/>
</dbReference>
<organism evidence="3 4">
    <name type="scientific">Cyberlindnera jadinii (strain ATCC 18201 / CBS 1600 / BCRC 20928 / JCM 3617 / NBRC 0987 / NRRL Y-1542)</name>
    <name type="common">Torula yeast</name>
    <name type="synonym">Candida utilis</name>
    <dbReference type="NCBI Taxonomy" id="983966"/>
    <lineage>
        <taxon>Eukaryota</taxon>
        <taxon>Fungi</taxon>
        <taxon>Dikarya</taxon>
        <taxon>Ascomycota</taxon>
        <taxon>Saccharomycotina</taxon>
        <taxon>Saccharomycetes</taxon>
        <taxon>Phaffomycetales</taxon>
        <taxon>Phaffomycetaceae</taxon>
        <taxon>Cyberlindnera</taxon>
    </lineage>
</organism>
<dbReference type="Gene3D" id="3.40.20.10">
    <property type="entry name" value="Severin"/>
    <property type="match status" value="1"/>
</dbReference>
<sequence length="143" mass="16202">MVSNKASLNCGIINRLTTTNQSTNLYSFSEETSTTLRKFRFASARNDDVQAMVYAIDKQSYEILEDANIDSPLGSIEELVEELPPSSPRFIVLSYPLTLKDGRKASPLVMIYWLPPTAPQSLKMLLIEYTDEEDFEEIEDNVL</sequence>
<dbReference type="GO" id="GO:0071933">
    <property type="term" value="F:Arp2/3 complex binding"/>
    <property type="evidence" value="ECO:0007669"/>
    <property type="project" value="InterPro"/>
</dbReference>
<comment type="similarity">
    <text evidence="1">Belongs to the actin-binding proteins ADF family. GMF subfamily.</text>
</comment>